<gene>
    <name evidence="1" type="ORF">NIT7321_02255</name>
</gene>
<protein>
    <submittedName>
        <fullName evidence="1">Uncharacterized protein</fullName>
    </submittedName>
</protein>
<accession>A0A0H5D304</accession>
<proteinExistence type="predicted"/>
<organism evidence="1 2">
    <name type="scientific">Phaeobacter italicus</name>
    <dbReference type="NCBI Taxonomy" id="481446"/>
    <lineage>
        <taxon>Bacteria</taxon>
        <taxon>Pseudomonadati</taxon>
        <taxon>Pseudomonadota</taxon>
        <taxon>Alphaproteobacteria</taxon>
        <taxon>Rhodobacterales</taxon>
        <taxon>Roseobacteraceae</taxon>
        <taxon>Phaeobacter</taxon>
    </lineage>
</organism>
<name>A0A0H5D304_9RHOB</name>
<evidence type="ECO:0000313" key="1">
    <source>
        <dbReference type="EMBL" id="CRL11399.1"/>
    </source>
</evidence>
<dbReference type="Proteomes" id="UP000043764">
    <property type="component" value="Unassembled WGS sequence"/>
</dbReference>
<sequence length="120" mass="13036">MRVVAYIIRDWCVVIALAIALTFVGFAHRAPSTGMEPELAAYVAAGGQLSDICGTVDGEGAPASFKCEACRIVDTIVLSRTSHDVFRELVEIRTFAFVAKRIAERNDLDPTRLTRAPPQA</sequence>
<evidence type="ECO:0000313" key="2">
    <source>
        <dbReference type="Proteomes" id="UP000043764"/>
    </source>
</evidence>
<keyword evidence="2" id="KW-1185">Reference proteome</keyword>
<dbReference type="AlphaFoldDB" id="A0A0H5D304"/>
<reference evidence="2" key="1">
    <citation type="submission" date="2015-05" db="EMBL/GenBank/DDBJ databases">
        <authorList>
            <person name="Rodrigo-Torres Lidia"/>
            <person name="Arahal R.David."/>
        </authorList>
    </citation>
    <scope>NUCLEOTIDE SEQUENCE [LARGE SCALE GENOMIC DNA]</scope>
    <source>
        <strain evidence="2">CECT 7321</strain>
    </source>
</reference>
<dbReference type="EMBL" id="CVRL01000029">
    <property type="protein sequence ID" value="CRL11399.1"/>
    <property type="molecule type" value="Genomic_DNA"/>
</dbReference>